<keyword evidence="6 9" id="KW-1133">Transmembrane helix</keyword>
<feature type="transmembrane region" description="Helical" evidence="9">
    <location>
        <begin position="308"/>
        <end position="328"/>
    </location>
</feature>
<keyword evidence="4" id="KW-1003">Cell membrane</keyword>
<accession>A0ABY8G1C5</accession>
<keyword evidence="7" id="KW-0406">Ion transport</keyword>
<feature type="transmembrane region" description="Helical" evidence="9">
    <location>
        <begin position="198"/>
        <end position="219"/>
    </location>
</feature>
<feature type="transmembrane region" description="Helical" evidence="9">
    <location>
        <begin position="282"/>
        <end position="301"/>
    </location>
</feature>
<evidence type="ECO:0000256" key="3">
    <source>
        <dbReference type="ARBA" id="ARBA00022449"/>
    </source>
</evidence>
<evidence type="ECO:0000313" key="12">
    <source>
        <dbReference type="Proteomes" id="UP001215827"/>
    </source>
</evidence>
<keyword evidence="12" id="KW-1185">Reference proteome</keyword>
<feature type="transmembrane region" description="Helical" evidence="9">
    <location>
        <begin position="92"/>
        <end position="111"/>
    </location>
</feature>
<evidence type="ECO:0000256" key="6">
    <source>
        <dbReference type="ARBA" id="ARBA00022989"/>
    </source>
</evidence>
<evidence type="ECO:0000259" key="10">
    <source>
        <dbReference type="Pfam" id="PF00999"/>
    </source>
</evidence>
<evidence type="ECO:0000256" key="9">
    <source>
        <dbReference type="SAM" id="Phobius"/>
    </source>
</evidence>
<name>A0ABY8G1C5_9SPHN</name>
<feature type="transmembrane region" description="Helical" evidence="9">
    <location>
        <begin position="117"/>
        <end position="139"/>
    </location>
</feature>
<keyword evidence="5 9" id="KW-0812">Transmembrane</keyword>
<dbReference type="EMBL" id="CP121106">
    <property type="protein sequence ID" value="WFL78274.1"/>
    <property type="molecule type" value="Genomic_DNA"/>
</dbReference>
<protein>
    <submittedName>
        <fullName evidence="11">Sodium:proton antiporter</fullName>
    </submittedName>
</protein>
<dbReference type="Proteomes" id="UP001215827">
    <property type="component" value="Chromosome"/>
</dbReference>
<keyword evidence="2" id="KW-0813">Transport</keyword>
<dbReference type="InterPro" id="IPR006153">
    <property type="entry name" value="Cation/H_exchanger_TM"/>
</dbReference>
<evidence type="ECO:0000256" key="1">
    <source>
        <dbReference type="ARBA" id="ARBA00004651"/>
    </source>
</evidence>
<keyword evidence="3" id="KW-0050">Antiport</keyword>
<dbReference type="Pfam" id="PF00999">
    <property type="entry name" value="Na_H_Exchanger"/>
    <property type="match status" value="1"/>
</dbReference>
<sequence>MNYFVLAGLLLVVLVFAALSKRAEMSVVTMPIIFTGLGWLTYLLGAELIGRGDGRGVLHLFAEVTLILVLFADATRVRIGELLGNAGIPARMLLIGMPLTIALGTLLAMWVSPDQPWALGLLVAAILTPTDAALGQAVVSDKAIPQRLRQGVLVESGLNDGLALPVVIIAALAAVGQAGGMDGESASSLVGFGLKQVVLGPIAGIVVGWSAAWLLDLAVRRGFATEAYQGIYFLAAAFLCFVGAEAIGGNGLIAAFVGGLVFGNRLSCSSHFVSEFMETEGQLFTMATFFVFGAVLAPFGWEHAGWRTLVLAIGFLTFVRVVPIVLSLSGTGLRLLEKFFLGWFGPRGLASILFALLVLESYAIPGADELLACVTLTVLLSILLHGTSAHPVAARFAEACETSASATAMGDEAAERA</sequence>
<reference evidence="11 12" key="1">
    <citation type="submission" date="2023-03" db="EMBL/GenBank/DDBJ databases">
        <title>Altererythrobacter sp. CAU 1644 isolated from sand.</title>
        <authorList>
            <person name="Kim W."/>
        </authorList>
    </citation>
    <scope>NUCLEOTIDE SEQUENCE [LARGE SCALE GENOMIC DNA]</scope>
    <source>
        <strain evidence="11 12">CAU 1644</strain>
    </source>
</reference>
<evidence type="ECO:0000256" key="5">
    <source>
        <dbReference type="ARBA" id="ARBA00022692"/>
    </source>
</evidence>
<evidence type="ECO:0000256" key="8">
    <source>
        <dbReference type="ARBA" id="ARBA00023136"/>
    </source>
</evidence>
<dbReference type="InterPro" id="IPR038770">
    <property type="entry name" value="Na+/solute_symporter_sf"/>
</dbReference>
<feature type="domain" description="Cation/H+ exchanger transmembrane" evidence="10">
    <location>
        <begin position="12"/>
        <end position="393"/>
    </location>
</feature>
<comment type="subcellular location">
    <subcellularLocation>
        <location evidence="1">Cell membrane</location>
        <topology evidence="1">Multi-pass membrane protein</topology>
    </subcellularLocation>
</comment>
<evidence type="ECO:0000256" key="4">
    <source>
        <dbReference type="ARBA" id="ARBA00022475"/>
    </source>
</evidence>
<feature type="transmembrane region" description="Helical" evidence="9">
    <location>
        <begin position="30"/>
        <end position="50"/>
    </location>
</feature>
<feature type="transmembrane region" description="Helical" evidence="9">
    <location>
        <begin position="160"/>
        <end position="178"/>
    </location>
</feature>
<dbReference type="PANTHER" id="PTHR32507:SF8">
    <property type="entry name" value="CNH1P"/>
    <property type="match status" value="1"/>
</dbReference>
<dbReference type="RefSeq" id="WP_278016964.1">
    <property type="nucleotide sequence ID" value="NZ_CP121106.1"/>
</dbReference>
<evidence type="ECO:0000313" key="11">
    <source>
        <dbReference type="EMBL" id="WFL78274.1"/>
    </source>
</evidence>
<proteinExistence type="predicted"/>
<dbReference type="PANTHER" id="PTHR32507">
    <property type="entry name" value="NA(+)/H(+) ANTIPORTER 1"/>
    <property type="match status" value="1"/>
</dbReference>
<gene>
    <name evidence="11" type="ORF">P7228_04205</name>
</gene>
<evidence type="ECO:0000256" key="7">
    <source>
        <dbReference type="ARBA" id="ARBA00023065"/>
    </source>
</evidence>
<evidence type="ECO:0000256" key="2">
    <source>
        <dbReference type="ARBA" id="ARBA00022448"/>
    </source>
</evidence>
<feature type="transmembrane region" description="Helical" evidence="9">
    <location>
        <begin position="231"/>
        <end position="262"/>
    </location>
</feature>
<dbReference type="Gene3D" id="1.20.1530.20">
    <property type="match status" value="1"/>
</dbReference>
<keyword evidence="8 9" id="KW-0472">Membrane</keyword>
<organism evidence="11 12">
    <name type="scientific">Altererythrobacter arenosus</name>
    <dbReference type="NCBI Taxonomy" id="3032592"/>
    <lineage>
        <taxon>Bacteria</taxon>
        <taxon>Pseudomonadati</taxon>
        <taxon>Pseudomonadota</taxon>
        <taxon>Alphaproteobacteria</taxon>
        <taxon>Sphingomonadales</taxon>
        <taxon>Erythrobacteraceae</taxon>
        <taxon>Altererythrobacter</taxon>
    </lineage>
</organism>
<feature type="transmembrane region" description="Helical" evidence="9">
    <location>
        <begin position="340"/>
        <end position="358"/>
    </location>
</feature>